<protein>
    <submittedName>
        <fullName evidence="1">FAD-dependent oxidoreductase</fullName>
    </submittedName>
</protein>
<dbReference type="RefSeq" id="WP_345241726.1">
    <property type="nucleotide sequence ID" value="NZ_BAABHD010000014.1"/>
</dbReference>
<dbReference type="SUPFAM" id="SSF51905">
    <property type="entry name" value="FAD/NAD(P)-binding domain"/>
    <property type="match status" value="1"/>
</dbReference>
<dbReference type="Proteomes" id="UP001501175">
    <property type="component" value="Unassembled WGS sequence"/>
</dbReference>
<dbReference type="PRINTS" id="PR00411">
    <property type="entry name" value="PNDRDTASEI"/>
</dbReference>
<keyword evidence="2" id="KW-1185">Reference proteome</keyword>
<dbReference type="InterPro" id="IPR005288">
    <property type="entry name" value="NadB"/>
</dbReference>
<sequence length="529" mass="59155">MTDILIVGGGVGGCACALAACNAGLTVIMTEESDWIGGQFTTQATPPDEHGWIERFGCTQTYRTFRERVRQYYRTNYPLKPEALTNPVLNPGNGWVSPLCAEPKVFLHVLKDMLQPHVQNHKLTILTKHIPVAADSTGNTVHAITLQNTRTSEPTTITARYFVDATELGDLLPLTGTEYVTGSESQADTGEPSAKPIANPANSQAFSVCFAISYHEGEDWTIDRPKNYDFWREFTPSLSPAWVGRLLSMSGISPRTMQPVQYTFKPHNEPNKAFAGLWTYRRILHKDLFKDGAFDSDITLVNYPQIDYLLGDLCNASAEEKERLIAKAKEQSLSFLYYLQTELGFKGLKLRADVVGTEDGLAKRPYIRESRRIKAEFTIKEQHVSAQYRPGQILAEPFPDSVGIGFYRIDLHPSVGGDNYVDVESLPFQIPLGALIPKRVDNLLPVCKNIGTTHITNGCYRLHPIEWNIGESVGNLLAFCLGEDLRPRAVRNDRTLLQHFQQLLIDKGVEIAWPDDIKLEEGDPHIHAM</sequence>
<dbReference type="EMBL" id="BAABHD010000014">
    <property type="protein sequence ID" value="GAA4451150.1"/>
    <property type="molecule type" value="Genomic_DNA"/>
</dbReference>
<dbReference type="Pfam" id="PF12831">
    <property type="entry name" value="FAD_oxidored"/>
    <property type="match status" value="1"/>
</dbReference>
<accession>A0ABP8MKR7</accession>
<dbReference type="PANTHER" id="PTHR42716">
    <property type="entry name" value="L-ASPARTATE OXIDASE"/>
    <property type="match status" value="1"/>
</dbReference>
<evidence type="ECO:0000313" key="1">
    <source>
        <dbReference type="EMBL" id="GAA4451150.1"/>
    </source>
</evidence>
<proteinExistence type="predicted"/>
<dbReference type="Gene3D" id="3.50.50.60">
    <property type="entry name" value="FAD/NAD(P)-binding domain"/>
    <property type="match status" value="1"/>
</dbReference>
<dbReference type="PANTHER" id="PTHR42716:SF1">
    <property type="entry name" value="SLL0471 PROTEIN"/>
    <property type="match status" value="1"/>
</dbReference>
<dbReference type="InterPro" id="IPR036188">
    <property type="entry name" value="FAD/NAD-bd_sf"/>
</dbReference>
<reference evidence="2" key="1">
    <citation type="journal article" date="2019" name="Int. J. Syst. Evol. Microbiol.">
        <title>The Global Catalogue of Microorganisms (GCM) 10K type strain sequencing project: providing services to taxonomists for standard genome sequencing and annotation.</title>
        <authorList>
            <consortium name="The Broad Institute Genomics Platform"/>
            <consortium name="The Broad Institute Genome Sequencing Center for Infectious Disease"/>
            <person name="Wu L."/>
            <person name="Ma J."/>
        </authorList>
    </citation>
    <scope>NUCLEOTIDE SEQUENCE [LARGE SCALE GENOMIC DNA]</scope>
    <source>
        <strain evidence="2">JCM 17927</strain>
    </source>
</reference>
<gene>
    <name evidence="1" type="ORF">GCM10023189_12780</name>
</gene>
<organism evidence="1 2">
    <name type="scientific">Nibrella saemangeumensis</name>
    <dbReference type="NCBI Taxonomy" id="1084526"/>
    <lineage>
        <taxon>Bacteria</taxon>
        <taxon>Pseudomonadati</taxon>
        <taxon>Bacteroidota</taxon>
        <taxon>Cytophagia</taxon>
        <taxon>Cytophagales</taxon>
        <taxon>Spirosomataceae</taxon>
        <taxon>Nibrella</taxon>
    </lineage>
</organism>
<name>A0ABP8MKR7_9BACT</name>
<evidence type="ECO:0000313" key="2">
    <source>
        <dbReference type="Proteomes" id="UP001501175"/>
    </source>
</evidence>
<comment type="caution">
    <text evidence="1">The sequence shown here is derived from an EMBL/GenBank/DDBJ whole genome shotgun (WGS) entry which is preliminary data.</text>
</comment>